<feature type="domain" description="NAD-dependent epimerase/dehydratase" evidence="1">
    <location>
        <begin position="2"/>
        <end position="228"/>
    </location>
</feature>
<dbReference type="EMBL" id="CP063145">
    <property type="protein sequence ID" value="QOR73704.1"/>
    <property type="molecule type" value="Genomic_DNA"/>
</dbReference>
<dbReference type="GO" id="GO:0005737">
    <property type="term" value="C:cytoplasm"/>
    <property type="evidence" value="ECO:0007669"/>
    <property type="project" value="TreeGrafter"/>
</dbReference>
<dbReference type="InterPro" id="IPR051783">
    <property type="entry name" value="NAD(P)-dependent_oxidoreduct"/>
</dbReference>
<accession>A0A7M1T3I5</accession>
<gene>
    <name evidence="2" type="ORF">IMZ16_09350</name>
</gene>
<dbReference type="GO" id="GO:0004029">
    <property type="term" value="F:aldehyde dehydrogenase (NAD+) activity"/>
    <property type="evidence" value="ECO:0007669"/>
    <property type="project" value="TreeGrafter"/>
</dbReference>
<reference evidence="2 3" key="1">
    <citation type="submission" date="2020-10" db="EMBL/GenBank/DDBJ databases">
        <title>Complete genome of Cruoricapor ignavus strain M1214 isolated from the blood culture of a febrile patient.</title>
        <authorList>
            <person name="Guglielmino C.J.D."/>
        </authorList>
    </citation>
    <scope>NUCLEOTIDE SEQUENCE [LARGE SCALE GENOMIC DNA]</scope>
    <source>
        <strain evidence="2 3">M1214</strain>
    </source>
</reference>
<dbReference type="InterPro" id="IPR001509">
    <property type="entry name" value="Epimerase_deHydtase"/>
</dbReference>
<dbReference type="RefSeq" id="WP_193439814.1">
    <property type="nucleotide sequence ID" value="NZ_CP063145.1"/>
</dbReference>
<name>A0A7M1T3I5_9FLAO</name>
<sequence>MVLVTGATGILGRVIVLQLLQRGMKVRAAKRPGSILSEVQASWRFYTENYAELFAEIEWVDVDFTDVNTLEAALEGVSQVYHCAAAVGFDPRDDRKIFDTNIKGTQNLLYAVESSSVEKFLFVSSISVLDEPNEKGELDEDSAYNPKLDHAAYPISKHFAEMEVWRAAAEGLKVIVVVPGMIIGSGNWGQSSGSIFSTYEKKKLMFPGTGSFVDVRDVARASIELMEGNHFGERFILISQNLPYLQVGNMVRRKLGLKPAAKIPEKPLHMLVKISPFLSWLVPPLRLATPYNINAMTGINRISNNKIRETLKFNFIPVDQSIDFHVNNYIADHNSRKKINQ</sequence>
<evidence type="ECO:0000313" key="2">
    <source>
        <dbReference type="EMBL" id="QOR73704.1"/>
    </source>
</evidence>
<dbReference type="PANTHER" id="PTHR48079:SF6">
    <property type="entry name" value="NAD(P)-BINDING DOMAIN-CONTAINING PROTEIN-RELATED"/>
    <property type="match status" value="1"/>
</dbReference>
<dbReference type="AlphaFoldDB" id="A0A7M1T3I5"/>
<dbReference type="Pfam" id="PF01370">
    <property type="entry name" value="Epimerase"/>
    <property type="match status" value="1"/>
</dbReference>
<dbReference type="InterPro" id="IPR036291">
    <property type="entry name" value="NAD(P)-bd_dom_sf"/>
</dbReference>
<dbReference type="Gene3D" id="3.40.50.720">
    <property type="entry name" value="NAD(P)-binding Rossmann-like Domain"/>
    <property type="match status" value="1"/>
</dbReference>
<evidence type="ECO:0000259" key="1">
    <source>
        <dbReference type="Pfam" id="PF01370"/>
    </source>
</evidence>
<dbReference type="SUPFAM" id="SSF51735">
    <property type="entry name" value="NAD(P)-binding Rossmann-fold domains"/>
    <property type="match status" value="1"/>
</dbReference>
<dbReference type="PANTHER" id="PTHR48079">
    <property type="entry name" value="PROTEIN YEEZ"/>
    <property type="match status" value="1"/>
</dbReference>
<organism evidence="2 3">
    <name type="scientific">Cruoricaptor ignavus</name>
    <dbReference type="NCBI Taxonomy" id="1118202"/>
    <lineage>
        <taxon>Bacteria</taxon>
        <taxon>Pseudomonadati</taxon>
        <taxon>Bacteroidota</taxon>
        <taxon>Flavobacteriia</taxon>
        <taxon>Flavobacteriales</taxon>
        <taxon>Weeksellaceae</taxon>
        <taxon>Cruoricaptor</taxon>
    </lineage>
</organism>
<proteinExistence type="predicted"/>
<protein>
    <submittedName>
        <fullName evidence="2">NAD-dependent epimerase/dehydratase family protein</fullName>
    </submittedName>
</protein>
<dbReference type="Proteomes" id="UP000593605">
    <property type="component" value="Chromosome"/>
</dbReference>
<evidence type="ECO:0000313" key="3">
    <source>
        <dbReference type="Proteomes" id="UP000593605"/>
    </source>
</evidence>
<dbReference type="KEGG" id="civ:IMZ16_09350"/>